<keyword evidence="1" id="KW-0862">Zinc</keyword>
<evidence type="ECO:0000313" key="2">
    <source>
        <dbReference type="EMBL" id="TQM77444.1"/>
    </source>
</evidence>
<comment type="caution">
    <text evidence="2">The sequence shown here is derived from an EMBL/GenBank/DDBJ whole genome shotgun (WGS) entry which is preliminary data.</text>
</comment>
<accession>A0A543J3Q2</accession>
<reference evidence="2 3" key="1">
    <citation type="submission" date="2019-06" db="EMBL/GenBank/DDBJ databases">
        <title>Sequencing the genomes of 1000 actinobacteria strains.</title>
        <authorList>
            <person name="Klenk H.-P."/>
        </authorList>
    </citation>
    <scope>NUCLEOTIDE SEQUENCE [LARGE SCALE GENOMIC DNA]</scope>
    <source>
        <strain evidence="2 3">DSM 43186</strain>
    </source>
</reference>
<dbReference type="SUPFAM" id="SSF102588">
    <property type="entry name" value="LmbE-like"/>
    <property type="match status" value="1"/>
</dbReference>
<dbReference type="RefSeq" id="WP_268241027.1">
    <property type="nucleotide sequence ID" value="NZ_BMPV01000002.1"/>
</dbReference>
<dbReference type="Proteomes" id="UP000319213">
    <property type="component" value="Unassembled WGS sequence"/>
</dbReference>
<dbReference type="PANTHER" id="PTHR12993">
    <property type="entry name" value="N-ACETYLGLUCOSAMINYL-PHOSPHATIDYLINOSITOL DE-N-ACETYLASE-RELATED"/>
    <property type="match status" value="1"/>
</dbReference>
<dbReference type="Pfam" id="PF02585">
    <property type="entry name" value="PIG-L"/>
    <property type="match status" value="1"/>
</dbReference>
<sequence length="243" mass="26274">MDRLQPVDEAWSRALAVVAHPDDMEYGAAAAVARWTAQGKTVAYCLVTSGEAGIDSMPPEEARPVREREQREAAALVGVSAVEFLGHPDGMLEYGLPLRRDIARAIRRHRPEVVIMTNHHPTFEGGGLNQADHIAVGQAVIDAVRDAANRWVFRELLTEGLEPWNGVRMVLASGSPYARHGVDVTDHFAAGVASLKAHAAYLKGLGDAHPMADAEEFLEAMARATGTRLGCRFAAAFEVIEFG</sequence>
<dbReference type="EMBL" id="VFPQ01000001">
    <property type="protein sequence ID" value="TQM77444.1"/>
    <property type="molecule type" value="Genomic_DNA"/>
</dbReference>
<dbReference type="InterPro" id="IPR003737">
    <property type="entry name" value="GlcNAc_PI_deacetylase-related"/>
</dbReference>
<dbReference type="PANTHER" id="PTHR12993:SF28">
    <property type="entry name" value="LMBE FAMILY PROTEIN"/>
    <property type="match status" value="1"/>
</dbReference>
<name>A0A543J3Q2_9ACTN</name>
<evidence type="ECO:0000313" key="3">
    <source>
        <dbReference type="Proteomes" id="UP000319213"/>
    </source>
</evidence>
<dbReference type="GO" id="GO:0016137">
    <property type="term" value="P:glycoside metabolic process"/>
    <property type="evidence" value="ECO:0007669"/>
    <property type="project" value="UniProtKB-ARBA"/>
</dbReference>
<evidence type="ECO:0000256" key="1">
    <source>
        <dbReference type="ARBA" id="ARBA00022833"/>
    </source>
</evidence>
<dbReference type="Gene3D" id="3.40.50.10320">
    <property type="entry name" value="LmbE-like"/>
    <property type="match status" value="1"/>
</dbReference>
<dbReference type="GO" id="GO:0016811">
    <property type="term" value="F:hydrolase activity, acting on carbon-nitrogen (but not peptide) bonds, in linear amides"/>
    <property type="evidence" value="ECO:0007669"/>
    <property type="project" value="TreeGrafter"/>
</dbReference>
<gene>
    <name evidence="2" type="ORF">FHX40_4208</name>
</gene>
<proteinExistence type="predicted"/>
<dbReference type="InterPro" id="IPR024078">
    <property type="entry name" value="LmbE-like_dom_sf"/>
</dbReference>
<protein>
    <submittedName>
        <fullName evidence="2">LmbE family N-acetylglucosaminyl deacetylase</fullName>
    </submittedName>
</protein>
<organism evidence="2 3">
    <name type="scientific">Thermopolyspora flexuosa</name>
    <dbReference type="NCBI Taxonomy" id="103836"/>
    <lineage>
        <taxon>Bacteria</taxon>
        <taxon>Bacillati</taxon>
        <taxon>Actinomycetota</taxon>
        <taxon>Actinomycetes</taxon>
        <taxon>Streptosporangiales</taxon>
        <taxon>Streptosporangiaceae</taxon>
        <taxon>Thermopolyspora</taxon>
    </lineage>
</organism>
<keyword evidence="3" id="KW-1185">Reference proteome</keyword>
<dbReference type="AlphaFoldDB" id="A0A543J3Q2"/>